<dbReference type="PROSITE" id="PS00211">
    <property type="entry name" value="ABC_TRANSPORTER_1"/>
    <property type="match status" value="1"/>
</dbReference>
<dbReference type="InterPro" id="IPR027417">
    <property type="entry name" value="P-loop_NTPase"/>
</dbReference>
<gene>
    <name evidence="7" type="ORF">SAMN05216252_1623</name>
</gene>
<dbReference type="FunFam" id="3.40.50.300:FF:000134">
    <property type="entry name" value="Iron-enterobactin ABC transporter ATP-binding protein"/>
    <property type="match status" value="1"/>
</dbReference>
<dbReference type="GO" id="GO:0016887">
    <property type="term" value="F:ATP hydrolysis activity"/>
    <property type="evidence" value="ECO:0007669"/>
    <property type="project" value="InterPro"/>
</dbReference>
<reference evidence="7 8" key="1">
    <citation type="submission" date="2017-06" db="EMBL/GenBank/DDBJ databases">
        <authorList>
            <person name="Kim H.J."/>
            <person name="Triplett B.A."/>
        </authorList>
    </citation>
    <scope>NUCLEOTIDE SEQUENCE [LARGE SCALE GENOMIC DNA]</scope>
    <source>
        <strain evidence="7 8">CGMCC 4.1858</strain>
    </source>
</reference>
<evidence type="ECO:0000313" key="7">
    <source>
        <dbReference type="EMBL" id="SNT60251.1"/>
    </source>
</evidence>
<dbReference type="OrthoDB" id="4318785at2"/>
<dbReference type="NCBIfam" id="NF010068">
    <property type="entry name" value="PRK13548.1"/>
    <property type="match status" value="1"/>
</dbReference>
<dbReference type="Proteomes" id="UP000198280">
    <property type="component" value="Unassembled WGS sequence"/>
</dbReference>
<dbReference type="SMART" id="SM00382">
    <property type="entry name" value="AAA"/>
    <property type="match status" value="1"/>
</dbReference>
<name>A0A239NZD2_9ACTN</name>
<dbReference type="AlphaFoldDB" id="A0A239NZD2"/>
<feature type="region of interest" description="Disordered" evidence="5">
    <location>
        <begin position="1"/>
        <end position="23"/>
    </location>
</feature>
<evidence type="ECO:0000256" key="2">
    <source>
        <dbReference type="ARBA" id="ARBA00022741"/>
    </source>
</evidence>
<dbReference type="InterPro" id="IPR003593">
    <property type="entry name" value="AAA+_ATPase"/>
</dbReference>
<keyword evidence="3 7" id="KW-0067">ATP-binding</keyword>
<evidence type="ECO:0000256" key="4">
    <source>
        <dbReference type="ARBA" id="ARBA00022967"/>
    </source>
</evidence>
<evidence type="ECO:0000313" key="8">
    <source>
        <dbReference type="Proteomes" id="UP000198280"/>
    </source>
</evidence>
<protein>
    <submittedName>
        <fullName evidence="7">Iron complex transport system ATP-binding protein</fullName>
    </submittedName>
</protein>
<dbReference type="PROSITE" id="PS50893">
    <property type="entry name" value="ABC_TRANSPORTER_2"/>
    <property type="match status" value="1"/>
</dbReference>
<dbReference type="PANTHER" id="PTHR42794:SF1">
    <property type="entry name" value="HEMIN IMPORT ATP-BINDING PROTEIN HMUV"/>
    <property type="match status" value="1"/>
</dbReference>
<evidence type="ECO:0000256" key="1">
    <source>
        <dbReference type="ARBA" id="ARBA00022448"/>
    </source>
</evidence>
<dbReference type="EMBL" id="FZOF01000062">
    <property type="protein sequence ID" value="SNT60251.1"/>
    <property type="molecule type" value="Genomic_DNA"/>
</dbReference>
<keyword evidence="4" id="KW-1278">Translocase</keyword>
<dbReference type="Gene3D" id="3.40.50.300">
    <property type="entry name" value="P-loop containing nucleotide triphosphate hydrolases"/>
    <property type="match status" value="1"/>
</dbReference>
<dbReference type="SUPFAM" id="SSF52540">
    <property type="entry name" value="P-loop containing nucleoside triphosphate hydrolases"/>
    <property type="match status" value="1"/>
</dbReference>
<organism evidence="7 8">
    <name type="scientific">Actinacidiphila glaucinigra</name>
    <dbReference type="NCBI Taxonomy" id="235986"/>
    <lineage>
        <taxon>Bacteria</taxon>
        <taxon>Bacillati</taxon>
        <taxon>Actinomycetota</taxon>
        <taxon>Actinomycetes</taxon>
        <taxon>Kitasatosporales</taxon>
        <taxon>Streptomycetaceae</taxon>
        <taxon>Actinacidiphila</taxon>
    </lineage>
</organism>
<dbReference type="InterPro" id="IPR003439">
    <property type="entry name" value="ABC_transporter-like_ATP-bd"/>
</dbReference>
<dbReference type="Pfam" id="PF00005">
    <property type="entry name" value="ABC_tran"/>
    <property type="match status" value="1"/>
</dbReference>
<keyword evidence="2" id="KW-0547">Nucleotide-binding</keyword>
<dbReference type="RefSeq" id="WP_089229464.1">
    <property type="nucleotide sequence ID" value="NZ_FZOF01000062.1"/>
</dbReference>
<dbReference type="InterPro" id="IPR017871">
    <property type="entry name" value="ABC_transporter-like_CS"/>
</dbReference>
<dbReference type="PANTHER" id="PTHR42794">
    <property type="entry name" value="HEMIN IMPORT ATP-BINDING PROTEIN HMUV"/>
    <property type="match status" value="1"/>
</dbReference>
<evidence type="ECO:0000256" key="3">
    <source>
        <dbReference type="ARBA" id="ARBA00022840"/>
    </source>
</evidence>
<dbReference type="CDD" id="cd03214">
    <property type="entry name" value="ABC_Iron-Siderophores_B12_Hemin"/>
    <property type="match status" value="1"/>
</dbReference>
<proteinExistence type="predicted"/>
<dbReference type="GO" id="GO:0005524">
    <property type="term" value="F:ATP binding"/>
    <property type="evidence" value="ECO:0007669"/>
    <property type="project" value="UniProtKB-KW"/>
</dbReference>
<evidence type="ECO:0000256" key="5">
    <source>
        <dbReference type="SAM" id="MobiDB-lite"/>
    </source>
</evidence>
<feature type="domain" description="ABC transporter" evidence="6">
    <location>
        <begin position="28"/>
        <end position="261"/>
    </location>
</feature>
<sequence>MSARTALGRLTGRRAALPRPPEPGTVALSARGLGLRVGGTWLLKDVDLDLAAGSLLAVVGPNGAGKSTLLSLLAGDQPATTGTVHVGGLGVATAHPADLARRRAVLPQRATLSFPFTVADVVAMGRAPWAGTDVEDDDEDAIAHALTAAGMTGFTHRRYPTLSGGEQARASFARVLAQGASVLLLDEPTAALDLRHQEQLMRTARDCADRGQAVLAVLHDLQLAAAYADEIAVLHAGRLVERGEPGTVLTEPLLEEVYRLPIEVYRHPVTGAVMVGPRRHGKGTPTP</sequence>
<keyword evidence="8" id="KW-1185">Reference proteome</keyword>
<evidence type="ECO:0000259" key="6">
    <source>
        <dbReference type="PROSITE" id="PS50893"/>
    </source>
</evidence>
<accession>A0A239NZD2</accession>
<keyword evidence="1" id="KW-0813">Transport</keyword>